<dbReference type="Gene3D" id="1.10.3430.10">
    <property type="entry name" value="Ammonium transporter AmtB like domains"/>
    <property type="match status" value="1"/>
</dbReference>
<dbReference type="Pfam" id="PF00909">
    <property type="entry name" value="Ammonium_transp"/>
    <property type="match status" value="1"/>
</dbReference>
<evidence type="ECO:0000256" key="1">
    <source>
        <dbReference type="ARBA" id="ARBA00004141"/>
    </source>
</evidence>
<accession>A0A2P5B0U9</accession>
<dbReference type="EMBL" id="JXTC01000637">
    <property type="protein sequence ID" value="PON42403.1"/>
    <property type="molecule type" value="Genomic_DNA"/>
</dbReference>
<dbReference type="GO" id="GO:0005886">
    <property type="term" value="C:plasma membrane"/>
    <property type="evidence" value="ECO:0007669"/>
    <property type="project" value="TreeGrafter"/>
</dbReference>
<feature type="transmembrane region" description="Helical" evidence="5">
    <location>
        <begin position="118"/>
        <end position="139"/>
    </location>
</feature>
<proteinExistence type="predicted"/>
<feature type="transmembrane region" description="Helical" evidence="5">
    <location>
        <begin position="49"/>
        <end position="73"/>
    </location>
</feature>
<sequence length="460" mass="49928">MALVSIWEKLSSSKDFSMINTAYLLFSAYLLFLVQLMSSANSVGANSIILANVVAVAGSLSFYLFGFTFAFGSMNIFSPIITDDLYLTSFFLFQWAFAVATAGIASGSVPAETTRFKAHLIFSFFLTGFVYPVVAHWAWSSHGWLSPSGSTQLLFGSGAIDFAGSGVVHLVGGVAGFLGSLMVVDPKLTSRLSTSAKAMPAVTSHRATMVVLGLSLLSLGWFGFNPDLFETVFHEFYPGTTNHGSWILWSRAAANATLAASTAGIVTLFGRRFLGGQYWDDLDACNGLLGGFVAISSGCFVVEPWAAVVCGFFAACILIMLSILARKLQFDESFGAAQLHGGCGVWGLIFTGLFAKKEFVIRVYRNYRESDGRPFGLLVGGGWGLLGAQVVEILVIVGWVTMTMGPLFYILHKLRILRISTDDEEITSIDIPSLESCDNIQSKQIHIQFHGYYTRIQDEQ</sequence>
<feature type="transmembrane region" description="Helical" evidence="5">
    <location>
        <begin position="159"/>
        <end position="184"/>
    </location>
</feature>
<dbReference type="AlphaFoldDB" id="A0A2P5B0U9"/>
<dbReference type="InterPro" id="IPR024041">
    <property type="entry name" value="NH4_transpt_AmtB-like_dom"/>
</dbReference>
<dbReference type="SUPFAM" id="SSF111352">
    <property type="entry name" value="Ammonium transporter"/>
    <property type="match status" value="1"/>
</dbReference>
<protein>
    <submittedName>
        <fullName evidence="7">Ammonium transporter</fullName>
    </submittedName>
</protein>
<dbReference type="PANTHER" id="PTHR11730">
    <property type="entry name" value="AMMONIUM TRANSPORTER"/>
    <property type="match status" value="1"/>
</dbReference>
<dbReference type="STRING" id="63057.A0A2P5B0U9"/>
<evidence type="ECO:0000313" key="7">
    <source>
        <dbReference type="EMBL" id="PON42403.1"/>
    </source>
</evidence>
<keyword evidence="8" id="KW-1185">Reference proteome</keyword>
<dbReference type="GO" id="GO:0097272">
    <property type="term" value="P:ammonium homeostasis"/>
    <property type="evidence" value="ECO:0007669"/>
    <property type="project" value="TreeGrafter"/>
</dbReference>
<feature type="transmembrane region" description="Helical" evidence="5">
    <location>
        <begin position="20"/>
        <end position="37"/>
    </location>
</feature>
<organism evidence="7 8">
    <name type="scientific">Trema orientale</name>
    <name type="common">Charcoal tree</name>
    <name type="synonym">Celtis orientalis</name>
    <dbReference type="NCBI Taxonomy" id="63057"/>
    <lineage>
        <taxon>Eukaryota</taxon>
        <taxon>Viridiplantae</taxon>
        <taxon>Streptophyta</taxon>
        <taxon>Embryophyta</taxon>
        <taxon>Tracheophyta</taxon>
        <taxon>Spermatophyta</taxon>
        <taxon>Magnoliopsida</taxon>
        <taxon>eudicotyledons</taxon>
        <taxon>Gunneridae</taxon>
        <taxon>Pentapetalae</taxon>
        <taxon>rosids</taxon>
        <taxon>fabids</taxon>
        <taxon>Rosales</taxon>
        <taxon>Cannabaceae</taxon>
        <taxon>Trema</taxon>
    </lineage>
</organism>
<dbReference type="InParanoid" id="A0A2P5B0U9"/>
<dbReference type="OrthoDB" id="534912at2759"/>
<reference evidence="8" key="1">
    <citation type="submission" date="2016-06" db="EMBL/GenBank/DDBJ databases">
        <title>Parallel loss of symbiosis genes in relatives of nitrogen-fixing non-legume Parasponia.</title>
        <authorList>
            <person name="Van Velzen R."/>
            <person name="Holmer R."/>
            <person name="Bu F."/>
            <person name="Rutten L."/>
            <person name="Van Zeijl A."/>
            <person name="Liu W."/>
            <person name="Santuari L."/>
            <person name="Cao Q."/>
            <person name="Sharma T."/>
            <person name="Shen D."/>
            <person name="Roswanjaya Y."/>
            <person name="Wardhani T."/>
            <person name="Kalhor M.S."/>
            <person name="Jansen J."/>
            <person name="Van den Hoogen J."/>
            <person name="Gungor B."/>
            <person name="Hartog M."/>
            <person name="Hontelez J."/>
            <person name="Verver J."/>
            <person name="Yang W.-C."/>
            <person name="Schijlen E."/>
            <person name="Repin R."/>
            <person name="Schilthuizen M."/>
            <person name="Schranz E."/>
            <person name="Heidstra R."/>
            <person name="Miyata K."/>
            <person name="Fedorova E."/>
            <person name="Kohlen W."/>
            <person name="Bisseling T."/>
            <person name="Smit S."/>
            <person name="Geurts R."/>
        </authorList>
    </citation>
    <scope>NUCLEOTIDE SEQUENCE [LARGE SCALE GENOMIC DNA]</scope>
    <source>
        <strain evidence="8">cv. RG33-2</strain>
    </source>
</reference>
<evidence type="ECO:0000256" key="2">
    <source>
        <dbReference type="ARBA" id="ARBA00022692"/>
    </source>
</evidence>
<feature type="transmembrane region" description="Helical" evidence="5">
    <location>
        <begin position="85"/>
        <end position="106"/>
    </location>
</feature>
<feature type="transmembrane region" description="Helical" evidence="5">
    <location>
        <begin position="305"/>
        <end position="325"/>
    </location>
</feature>
<dbReference type="Proteomes" id="UP000237000">
    <property type="component" value="Unassembled WGS sequence"/>
</dbReference>
<gene>
    <name evidence="7" type="ORF">TorRG33x02_335960</name>
</gene>
<feature type="transmembrane region" description="Helical" evidence="5">
    <location>
        <begin position="375"/>
        <end position="408"/>
    </location>
</feature>
<comment type="subcellular location">
    <subcellularLocation>
        <location evidence="1">Membrane</location>
        <topology evidence="1">Multi-pass membrane protein</topology>
    </subcellularLocation>
</comment>
<evidence type="ECO:0000256" key="3">
    <source>
        <dbReference type="ARBA" id="ARBA00022989"/>
    </source>
</evidence>
<evidence type="ECO:0000256" key="4">
    <source>
        <dbReference type="ARBA" id="ARBA00023136"/>
    </source>
</evidence>
<comment type="caution">
    <text evidence="7">The sequence shown here is derived from an EMBL/GenBank/DDBJ whole genome shotgun (WGS) entry which is preliminary data.</text>
</comment>
<keyword evidence="2 5" id="KW-0812">Transmembrane</keyword>
<keyword evidence="3 5" id="KW-1133">Transmembrane helix</keyword>
<dbReference type="PANTHER" id="PTHR11730:SF95">
    <property type="entry name" value="AMMONIUM TRANSPORTER 1 MEMBER 3"/>
    <property type="match status" value="1"/>
</dbReference>
<evidence type="ECO:0000313" key="8">
    <source>
        <dbReference type="Proteomes" id="UP000237000"/>
    </source>
</evidence>
<feature type="transmembrane region" description="Helical" evidence="5">
    <location>
        <begin position="205"/>
        <end position="224"/>
    </location>
</feature>
<evidence type="ECO:0000259" key="6">
    <source>
        <dbReference type="Pfam" id="PF00909"/>
    </source>
</evidence>
<name>A0A2P5B0U9_TREOI</name>
<keyword evidence="4 5" id="KW-0472">Membrane</keyword>
<dbReference type="GO" id="GO:0008519">
    <property type="term" value="F:ammonium channel activity"/>
    <property type="evidence" value="ECO:0007669"/>
    <property type="project" value="InterPro"/>
</dbReference>
<dbReference type="InterPro" id="IPR029020">
    <property type="entry name" value="Ammonium/urea_transptr"/>
</dbReference>
<feature type="domain" description="Ammonium transporter AmtB-like" evidence="6">
    <location>
        <begin position="20"/>
        <end position="426"/>
    </location>
</feature>
<feature type="transmembrane region" description="Helical" evidence="5">
    <location>
        <begin position="337"/>
        <end position="355"/>
    </location>
</feature>
<evidence type="ECO:0000256" key="5">
    <source>
        <dbReference type="SAM" id="Phobius"/>
    </source>
</evidence>